<reference evidence="1 2" key="1">
    <citation type="journal article" date="2019" name="Int. J. Syst. Evol. Microbiol.">
        <title>The Global Catalogue of Microorganisms (GCM) 10K type strain sequencing project: providing services to taxonomists for standard genome sequencing and annotation.</title>
        <authorList>
            <consortium name="The Broad Institute Genomics Platform"/>
            <consortium name="The Broad Institute Genome Sequencing Center for Infectious Disease"/>
            <person name="Wu L."/>
            <person name="Ma J."/>
        </authorList>
    </citation>
    <scope>NUCLEOTIDE SEQUENCE [LARGE SCALE GENOMIC DNA]</scope>
    <source>
        <strain evidence="1 2">JCM 15974</strain>
    </source>
</reference>
<sequence length="97" mass="10993">MKNLKNIEGVNHLTRDNLKQINAGFGNSQQINNLTNQANQSNLNLQNMFRSQNCLSAINALGSFTTILHNTHNHSPMSQLLKNKINIIRSWISNNCY</sequence>
<comment type="caution">
    <text evidence="1">The sequence shown here is derived from an EMBL/GenBank/DDBJ whole genome shotgun (WGS) entry which is preliminary data.</text>
</comment>
<evidence type="ECO:0000313" key="2">
    <source>
        <dbReference type="Proteomes" id="UP001501758"/>
    </source>
</evidence>
<proteinExistence type="predicted"/>
<dbReference type="EMBL" id="BAAAGE010000003">
    <property type="protein sequence ID" value="GAA0726073.1"/>
    <property type="molecule type" value="Genomic_DNA"/>
</dbReference>
<dbReference type="Proteomes" id="UP001501758">
    <property type="component" value="Unassembled WGS sequence"/>
</dbReference>
<evidence type="ECO:0008006" key="3">
    <source>
        <dbReference type="Google" id="ProtNLM"/>
    </source>
</evidence>
<organism evidence="1 2">
    <name type="scientific">Aquimarina litoralis</name>
    <dbReference type="NCBI Taxonomy" id="584605"/>
    <lineage>
        <taxon>Bacteria</taxon>
        <taxon>Pseudomonadati</taxon>
        <taxon>Bacteroidota</taxon>
        <taxon>Flavobacteriia</taxon>
        <taxon>Flavobacteriales</taxon>
        <taxon>Flavobacteriaceae</taxon>
        <taxon>Aquimarina</taxon>
    </lineage>
</organism>
<gene>
    <name evidence="1" type="ORF">GCM10009430_32650</name>
</gene>
<dbReference type="RefSeq" id="WP_343913336.1">
    <property type="nucleotide sequence ID" value="NZ_BAAAGE010000003.1"/>
</dbReference>
<evidence type="ECO:0000313" key="1">
    <source>
        <dbReference type="EMBL" id="GAA0726073.1"/>
    </source>
</evidence>
<protein>
    <recommendedName>
        <fullName evidence="3">Pentapeptide repeat-containing protein</fullName>
    </recommendedName>
</protein>
<keyword evidence="2" id="KW-1185">Reference proteome</keyword>
<accession>A0ABN1J1Y8</accession>
<name>A0ABN1J1Y8_9FLAO</name>